<dbReference type="InterPro" id="IPR050493">
    <property type="entry name" value="FAD-dep_Monooxygenase_BioMet"/>
</dbReference>
<evidence type="ECO:0000256" key="4">
    <source>
        <dbReference type="ARBA" id="ARBA00023002"/>
    </source>
</evidence>
<name>A0A178ERL1_TRIRU</name>
<keyword evidence="6" id="KW-1133">Transmembrane helix</keyword>
<comment type="caution">
    <text evidence="8">The sequence shown here is derived from an EMBL/GenBank/DDBJ whole genome shotgun (WGS) entry which is preliminary data.</text>
</comment>
<dbReference type="PANTHER" id="PTHR13789">
    <property type="entry name" value="MONOOXYGENASE"/>
    <property type="match status" value="1"/>
</dbReference>
<evidence type="ECO:0000256" key="5">
    <source>
        <dbReference type="ARBA" id="ARBA00023033"/>
    </source>
</evidence>
<dbReference type="Proteomes" id="UP000243015">
    <property type="component" value="Unassembled WGS sequence"/>
</dbReference>
<dbReference type="GO" id="GO:0004497">
    <property type="term" value="F:monooxygenase activity"/>
    <property type="evidence" value="ECO:0007669"/>
    <property type="project" value="UniProtKB-KW"/>
</dbReference>
<dbReference type="InterPro" id="IPR036188">
    <property type="entry name" value="FAD/NAD-bd_sf"/>
</dbReference>
<dbReference type="VEuPathDB" id="FungiDB:TERG_03218"/>
<evidence type="ECO:0000313" key="8">
    <source>
        <dbReference type="EMBL" id="OAL62073.1"/>
    </source>
</evidence>
<keyword evidence="5 8" id="KW-0503">Monooxygenase</keyword>
<dbReference type="PRINTS" id="PR00420">
    <property type="entry name" value="RNGMNOXGNASE"/>
</dbReference>
<evidence type="ECO:0000313" key="9">
    <source>
        <dbReference type="Proteomes" id="UP000243015"/>
    </source>
</evidence>
<feature type="transmembrane region" description="Helical" evidence="6">
    <location>
        <begin position="498"/>
        <end position="520"/>
    </location>
</feature>
<dbReference type="InterPro" id="IPR002938">
    <property type="entry name" value="FAD-bd"/>
</dbReference>
<dbReference type="PANTHER" id="PTHR13789:SF309">
    <property type="entry name" value="PUTATIVE (AFU_ORTHOLOGUE AFUA_6G14510)-RELATED"/>
    <property type="match status" value="1"/>
</dbReference>
<proteinExistence type="inferred from homology"/>
<dbReference type="GO" id="GO:0071949">
    <property type="term" value="F:FAD binding"/>
    <property type="evidence" value="ECO:0007669"/>
    <property type="project" value="InterPro"/>
</dbReference>
<accession>A0A178ERL1</accession>
<keyword evidence="6" id="KW-0472">Membrane</keyword>
<dbReference type="Gene3D" id="3.50.50.60">
    <property type="entry name" value="FAD/NAD(P)-binding domain"/>
    <property type="match status" value="1"/>
</dbReference>
<dbReference type="EMBL" id="LHPM01000019">
    <property type="protein sequence ID" value="OAL62073.1"/>
    <property type="molecule type" value="Genomic_DNA"/>
</dbReference>
<dbReference type="Pfam" id="PF01494">
    <property type="entry name" value="FAD_binding_3"/>
    <property type="match status" value="1"/>
</dbReference>
<protein>
    <submittedName>
        <fullName evidence="8">Extracellular salicylate hydroxylase/monooxygenase</fullName>
    </submittedName>
</protein>
<comment type="similarity">
    <text evidence="1">Belongs to the paxM FAD-dependent monooxygenase family.</text>
</comment>
<keyword evidence="6" id="KW-0812">Transmembrane</keyword>
<keyword evidence="4" id="KW-0560">Oxidoreductase</keyword>
<evidence type="ECO:0000256" key="1">
    <source>
        <dbReference type="ARBA" id="ARBA00007992"/>
    </source>
</evidence>
<organism evidence="8 9">
    <name type="scientific">Trichophyton rubrum</name>
    <name type="common">Athlete's foot fungus</name>
    <name type="synonym">Epidermophyton rubrum</name>
    <dbReference type="NCBI Taxonomy" id="5551"/>
    <lineage>
        <taxon>Eukaryota</taxon>
        <taxon>Fungi</taxon>
        <taxon>Dikarya</taxon>
        <taxon>Ascomycota</taxon>
        <taxon>Pezizomycotina</taxon>
        <taxon>Eurotiomycetes</taxon>
        <taxon>Eurotiomycetidae</taxon>
        <taxon>Onygenales</taxon>
        <taxon>Arthrodermataceae</taxon>
        <taxon>Trichophyton</taxon>
    </lineage>
</organism>
<dbReference type="SUPFAM" id="SSF51905">
    <property type="entry name" value="FAD/NAD(P)-binding domain"/>
    <property type="match status" value="1"/>
</dbReference>
<evidence type="ECO:0000256" key="3">
    <source>
        <dbReference type="ARBA" id="ARBA00022827"/>
    </source>
</evidence>
<keyword evidence="3" id="KW-0274">FAD</keyword>
<reference evidence="8 9" key="1">
    <citation type="submission" date="2016-05" db="EMBL/GenBank/DDBJ databases">
        <title>Genome sequencing of Trichophyton rubrum CMCC(F)T1i isolated from hair.</title>
        <authorList>
            <person name="Zhan P."/>
            <person name="Tao Y."/>
            <person name="Liu W."/>
        </authorList>
    </citation>
    <scope>NUCLEOTIDE SEQUENCE [LARGE SCALE GENOMIC DNA]</scope>
    <source>
        <strain evidence="9">CMCC(F)T1i</strain>
    </source>
</reference>
<sequence>MEPLRDASLRVGESAILDPVGGRAAGILLLSRSSFRLRNAAGWLPVGPTTPSQRQLSTANDLAFQGSEKAATFSLQHKMVESIIGAGISGCAVYLALKKRLPAGEEHEYTIYEAYETSASSPQNYSDGDVHSSSFVVGAGLAICPNGLSCVRRLDEDIYHAITRMGYPYAYQQMKSSHGWNLMKMEVSGSNPKINSVSLSRHALWRCFRDRVPDDIVVNKRVASVVAKPDGRNVIKFVDGSPDVEADLVIGADGLKSVTKSALFPEDKEDRYPPHYEGVAGVGGFFPADQLHDQIEPGTMNLVFGGNGFFGYCYTNTDKDEPNRHIPQGVLKPGNTVMWWSTYEAKECPDTKSIDKAAIIQDVKSRHASWKSPVVQKILASADIQNMYPVWTVPELPTWERQGVVLIGDAAHALPPTSGQGVSQAMEDVECFSILLAHTLGKEGQESSEDSALQARKARISWAAKKLMSIRMPRIKAILDQARKYQNQKRNLSVFQEWFMYLMMYLMSFFPAPPWVKILYSYDIESETRKAIEE</sequence>
<feature type="domain" description="FAD-binding" evidence="7">
    <location>
        <begin position="218"/>
        <end position="460"/>
    </location>
</feature>
<keyword evidence="2" id="KW-0285">Flavoprotein</keyword>
<evidence type="ECO:0000256" key="2">
    <source>
        <dbReference type="ARBA" id="ARBA00022630"/>
    </source>
</evidence>
<dbReference type="AlphaFoldDB" id="A0A178ERL1"/>
<gene>
    <name evidence="8" type="ORF">A7C99_6647</name>
</gene>
<evidence type="ECO:0000259" key="7">
    <source>
        <dbReference type="Pfam" id="PF01494"/>
    </source>
</evidence>
<evidence type="ECO:0000256" key="6">
    <source>
        <dbReference type="SAM" id="Phobius"/>
    </source>
</evidence>